<accession>A0A5B7IQ60</accession>
<gene>
    <name evidence="1" type="ORF">E2C01_082523</name>
</gene>
<evidence type="ECO:0000313" key="2">
    <source>
        <dbReference type="Proteomes" id="UP000324222"/>
    </source>
</evidence>
<proteinExistence type="predicted"/>
<dbReference type="Proteomes" id="UP000324222">
    <property type="component" value="Unassembled WGS sequence"/>
</dbReference>
<evidence type="ECO:0000313" key="1">
    <source>
        <dbReference type="EMBL" id="MPC87651.1"/>
    </source>
</evidence>
<keyword evidence="2" id="KW-1185">Reference proteome</keyword>
<reference evidence="1 2" key="1">
    <citation type="submission" date="2019-05" db="EMBL/GenBank/DDBJ databases">
        <title>Another draft genome of Portunus trituberculatus and its Hox gene families provides insights of decapod evolution.</title>
        <authorList>
            <person name="Jeong J.-H."/>
            <person name="Song I."/>
            <person name="Kim S."/>
            <person name="Choi T."/>
            <person name="Kim D."/>
            <person name="Ryu S."/>
            <person name="Kim W."/>
        </authorList>
    </citation>
    <scope>NUCLEOTIDE SEQUENCE [LARGE SCALE GENOMIC DNA]</scope>
    <source>
        <tissue evidence="1">Muscle</tissue>
    </source>
</reference>
<dbReference type="EMBL" id="VSRR010075170">
    <property type="protein sequence ID" value="MPC87651.1"/>
    <property type="molecule type" value="Genomic_DNA"/>
</dbReference>
<name>A0A5B7IQ60_PORTR</name>
<sequence>MGVGISSIPPVICPKRSARFLWATSRNTVRGC</sequence>
<dbReference type="AlphaFoldDB" id="A0A5B7IQ60"/>
<comment type="caution">
    <text evidence="1">The sequence shown here is derived from an EMBL/GenBank/DDBJ whole genome shotgun (WGS) entry which is preliminary data.</text>
</comment>
<protein>
    <submittedName>
        <fullName evidence="1">Uncharacterized protein</fullName>
    </submittedName>
</protein>
<organism evidence="1 2">
    <name type="scientific">Portunus trituberculatus</name>
    <name type="common">Swimming crab</name>
    <name type="synonym">Neptunus trituberculatus</name>
    <dbReference type="NCBI Taxonomy" id="210409"/>
    <lineage>
        <taxon>Eukaryota</taxon>
        <taxon>Metazoa</taxon>
        <taxon>Ecdysozoa</taxon>
        <taxon>Arthropoda</taxon>
        <taxon>Crustacea</taxon>
        <taxon>Multicrustacea</taxon>
        <taxon>Malacostraca</taxon>
        <taxon>Eumalacostraca</taxon>
        <taxon>Eucarida</taxon>
        <taxon>Decapoda</taxon>
        <taxon>Pleocyemata</taxon>
        <taxon>Brachyura</taxon>
        <taxon>Eubrachyura</taxon>
        <taxon>Portunoidea</taxon>
        <taxon>Portunidae</taxon>
        <taxon>Portuninae</taxon>
        <taxon>Portunus</taxon>
    </lineage>
</organism>